<dbReference type="eggNOG" id="COG4123">
    <property type="taxonomic scope" value="Bacteria"/>
</dbReference>
<organism evidence="1 2">
    <name type="scientific">Pseudobacteroides cellulosolvens ATCC 35603 = DSM 2933</name>
    <dbReference type="NCBI Taxonomy" id="398512"/>
    <lineage>
        <taxon>Bacteria</taxon>
        <taxon>Bacillati</taxon>
        <taxon>Bacillota</taxon>
        <taxon>Clostridia</taxon>
        <taxon>Eubacteriales</taxon>
        <taxon>Oscillospiraceae</taxon>
        <taxon>Pseudobacteroides</taxon>
    </lineage>
</organism>
<dbReference type="PANTHER" id="PTHR47739:SF1">
    <property type="entry name" value="TRNA1(VAL) (ADENINE(37)-N6)-METHYLTRANSFERASE"/>
    <property type="match status" value="1"/>
</dbReference>
<evidence type="ECO:0000313" key="2">
    <source>
        <dbReference type="Proteomes" id="UP000036923"/>
    </source>
</evidence>
<dbReference type="EMBL" id="LGTC01000001">
    <property type="protein sequence ID" value="KNY27157.1"/>
    <property type="molecule type" value="Genomic_DNA"/>
</dbReference>
<name>A0A0L6JP68_9FIRM</name>
<keyword evidence="2" id="KW-1185">Reference proteome</keyword>
<reference evidence="2" key="1">
    <citation type="submission" date="2015-07" db="EMBL/GenBank/DDBJ databases">
        <title>Near-Complete Genome Sequence of the Cellulolytic Bacterium Bacteroides (Pseudobacteroides) cellulosolvens ATCC 35603.</title>
        <authorList>
            <person name="Dassa B."/>
            <person name="Utturkar S.M."/>
            <person name="Klingeman D.M."/>
            <person name="Hurt R.A."/>
            <person name="Keller M."/>
            <person name="Xu J."/>
            <person name="Reddy Y.H.K."/>
            <person name="Borovok I."/>
            <person name="Grinberg I.R."/>
            <person name="Lamed R."/>
            <person name="Zhivin O."/>
            <person name="Bayer E.A."/>
            <person name="Brown S.D."/>
        </authorList>
    </citation>
    <scope>NUCLEOTIDE SEQUENCE [LARGE SCALE GENOMIC DNA]</scope>
    <source>
        <strain evidence="2">DSM 2933</strain>
    </source>
</reference>
<proteinExistence type="predicted"/>
<evidence type="ECO:0000313" key="1">
    <source>
        <dbReference type="EMBL" id="KNY27157.1"/>
    </source>
</evidence>
<dbReference type="PANTHER" id="PTHR47739">
    <property type="entry name" value="TRNA1(VAL) (ADENINE(37)-N6)-METHYLTRANSFERASE"/>
    <property type="match status" value="1"/>
</dbReference>
<dbReference type="Proteomes" id="UP000036923">
    <property type="component" value="Unassembled WGS sequence"/>
</dbReference>
<accession>A0A0L6JP68</accession>
<comment type="caution">
    <text evidence="1">The sequence shown here is derived from an EMBL/GenBank/DDBJ whole genome shotgun (WGS) entry which is preliminary data.</text>
</comment>
<dbReference type="STRING" id="398512.Bccel_2425"/>
<sequence>MSVGRGLVNPSDTKSIARHEILCTLEDIIRVSSRLLVPGGQFAMVHRPQRLVDILFLMRQYKIEPKFLRFVHPSPYKRANLVLVKGFRGGNPELKMMEPLYVYDENGRYSKDIDDIYQRGE</sequence>
<dbReference type="AlphaFoldDB" id="A0A0L6JP68"/>
<dbReference type="InterPro" id="IPR029063">
    <property type="entry name" value="SAM-dependent_MTases_sf"/>
</dbReference>
<dbReference type="InterPro" id="IPR050210">
    <property type="entry name" value="tRNA_Adenine-N(6)_MTase"/>
</dbReference>
<protein>
    <recommendedName>
        <fullName evidence="3">O-methyltransferase</fullName>
    </recommendedName>
</protein>
<gene>
    <name evidence="1" type="ORF">Bccel_2425</name>
</gene>
<dbReference type="SUPFAM" id="SSF53335">
    <property type="entry name" value="S-adenosyl-L-methionine-dependent methyltransferases"/>
    <property type="match status" value="1"/>
</dbReference>
<dbReference type="PATRIC" id="fig|398512.5.peg.2527"/>
<dbReference type="Gene3D" id="3.40.50.150">
    <property type="entry name" value="Vaccinia Virus protein VP39"/>
    <property type="match status" value="1"/>
</dbReference>
<evidence type="ECO:0008006" key="3">
    <source>
        <dbReference type="Google" id="ProtNLM"/>
    </source>
</evidence>